<keyword evidence="1" id="KW-0732">Signal</keyword>
<name>A0ABX1B2J1_9ACTN</name>
<dbReference type="Proteomes" id="UP000696294">
    <property type="component" value="Unassembled WGS sequence"/>
</dbReference>
<dbReference type="SUPFAM" id="SSF50370">
    <property type="entry name" value="Ricin B-like lectins"/>
    <property type="match status" value="1"/>
</dbReference>
<feature type="domain" description="Ricin B lectin" evidence="2">
    <location>
        <begin position="36"/>
        <end position="168"/>
    </location>
</feature>
<comment type="caution">
    <text evidence="3">The sequence shown here is derived from an EMBL/GenBank/DDBJ whole genome shotgun (WGS) entry which is preliminary data.</text>
</comment>
<evidence type="ECO:0000313" key="4">
    <source>
        <dbReference type="Proteomes" id="UP000696294"/>
    </source>
</evidence>
<dbReference type="EMBL" id="JAATEP010000004">
    <property type="protein sequence ID" value="NJP89406.1"/>
    <property type="molecule type" value="Genomic_DNA"/>
</dbReference>
<feature type="chain" id="PRO_5047189990" evidence="1">
    <location>
        <begin position="29"/>
        <end position="171"/>
    </location>
</feature>
<feature type="signal peptide" evidence="1">
    <location>
        <begin position="1"/>
        <end position="28"/>
    </location>
</feature>
<dbReference type="PROSITE" id="PS50231">
    <property type="entry name" value="RICIN_B_LECTIN"/>
    <property type="match status" value="1"/>
</dbReference>
<dbReference type="RefSeq" id="WP_168008321.1">
    <property type="nucleotide sequence ID" value="NZ_JAATEP010000004.1"/>
</dbReference>
<accession>A0ABX1B2J1</accession>
<dbReference type="InterPro" id="IPR035992">
    <property type="entry name" value="Ricin_B-like_lectins"/>
</dbReference>
<dbReference type="SMART" id="SM00458">
    <property type="entry name" value="RICIN"/>
    <property type="match status" value="1"/>
</dbReference>
<proteinExistence type="predicted"/>
<dbReference type="Pfam" id="PF14200">
    <property type="entry name" value="RicinB_lectin_2"/>
    <property type="match status" value="1"/>
</dbReference>
<protein>
    <submittedName>
        <fullName evidence="3">RICIN domain-containing protein</fullName>
    </submittedName>
</protein>
<evidence type="ECO:0000256" key="1">
    <source>
        <dbReference type="SAM" id="SignalP"/>
    </source>
</evidence>
<sequence length="171" mass="18781">MKGSTFLRLALVALLACSATFLGGAASAQPSAAALVSISRIANWNSGKCIVVRGYAERAQATQTTCDSYRDQNWVFTRVGGTGDIYSIRNMNSDKCLVAQGHQPSYVFQNTCANYLDQHWQASPDFGTFRLINRNSFLCMVVQGTALESPVIATDCNATYADQYWRQQQLT</sequence>
<reference evidence="3 4" key="1">
    <citation type="submission" date="2020-03" db="EMBL/GenBank/DDBJ databases">
        <title>WGS of actinomycetes isolated from Thailand.</title>
        <authorList>
            <person name="Thawai C."/>
        </authorList>
    </citation>
    <scope>NUCLEOTIDE SEQUENCE [LARGE SCALE GENOMIC DNA]</scope>
    <source>
        <strain evidence="3 4">FMUSA5-5</strain>
    </source>
</reference>
<evidence type="ECO:0000313" key="3">
    <source>
        <dbReference type="EMBL" id="NJP89406.1"/>
    </source>
</evidence>
<evidence type="ECO:0000259" key="2">
    <source>
        <dbReference type="SMART" id="SM00458"/>
    </source>
</evidence>
<dbReference type="Gene3D" id="2.80.10.50">
    <property type="match status" value="1"/>
</dbReference>
<dbReference type="CDD" id="cd00161">
    <property type="entry name" value="beta-trefoil_Ricin-like"/>
    <property type="match status" value="1"/>
</dbReference>
<dbReference type="InterPro" id="IPR000772">
    <property type="entry name" value="Ricin_B_lectin"/>
</dbReference>
<gene>
    <name evidence="3" type="ORF">HCN51_08095</name>
</gene>
<keyword evidence="4" id="KW-1185">Reference proteome</keyword>
<organism evidence="3 4">
    <name type="scientific">Nonomuraea composti</name>
    <dbReference type="NCBI Taxonomy" id="2720023"/>
    <lineage>
        <taxon>Bacteria</taxon>
        <taxon>Bacillati</taxon>
        <taxon>Actinomycetota</taxon>
        <taxon>Actinomycetes</taxon>
        <taxon>Streptosporangiales</taxon>
        <taxon>Streptosporangiaceae</taxon>
        <taxon>Nonomuraea</taxon>
    </lineage>
</organism>